<gene>
    <name evidence="1" type="ORF">FSW04_22950</name>
</gene>
<dbReference type="RefSeq" id="WP_146922513.1">
    <property type="nucleotide sequence ID" value="NZ_CP042430.1"/>
</dbReference>
<dbReference type="OrthoDB" id="3209349at2"/>
<evidence type="ECO:0000313" key="2">
    <source>
        <dbReference type="Proteomes" id="UP000321805"/>
    </source>
</evidence>
<proteinExistence type="predicted"/>
<dbReference type="AlphaFoldDB" id="A0A5B8UAQ0"/>
<dbReference type="KEGG" id="bsol:FSW04_22950"/>
<dbReference type="Proteomes" id="UP000321805">
    <property type="component" value="Chromosome"/>
</dbReference>
<evidence type="ECO:0000313" key="1">
    <source>
        <dbReference type="EMBL" id="QEC50150.1"/>
    </source>
</evidence>
<sequence length="111" mass="11970">MTAEPLDELRRSLHATQRAAERLAAEVPPQGWASDTGRNLAVAEIEALLSVLATLCGLIPDDLWDQVREVARRLVALLATILEVVVQRLSAPRPRPAAGGDDAAVQDIPIF</sequence>
<organism evidence="1 2">
    <name type="scientific">Baekduia soli</name>
    <dbReference type="NCBI Taxonomy" id="496014"/>
    <lineage>
        <taxon>Bacteria</taxon>
        <taxon>Bacillati</taxon>
        <taxon>Actinomycetota</taxon>
        <taxon>Thermoleophilia</taxon>
        <taxon>Solirubrobacterales</taxon>
        <taxon>Baekduiaceae</taxon>
        <taxon>Baekduia</taxon>
    </lineage>
</organism>
<reference evidence="1 2" key="1">
    <citation type="journal article" date="2018" name="J. Microbiol.">
        <title>Baekduia soli gen. nov., sp. nov., a novel bacterium isolated from the soil of Baekdu Mountain and proposal of a novel family name, Baekduiaceae fam. nov.</title>
        <authorList>
            <person name="An D.S."/>
            <person name="Siddiqi M.Z."/>
            <person name="Kim K.H."/>
            <person name="Yu H.S."/>
            <person name="Im W.T."/>
        </authorList>
    </citation>
    <scope>NUCLEOTIDE SEQUENCE [LARGE SCALE GENOMIC DNA]</scope>
    <source>
        <strain evidence="1 2">BR7-21</strain>
    </source>
</reference>
<dbReference type="EMBL" id="CP042430">
    <property type="protein sequence ID" value="QEC50150.1"/>
    <property type="molecule type" value="Genomic_DNA"/>
</dbReference>
<keyword evidence="2" id="KW-1185">Reference proteome</keyword>
<name>A0A5B8UAQ0_9ACTN</name>
<protein>
    <submittedName>
        <fullName evidence="1">Uncharacterized protein</fullName>
    </submittedName>
</protein>
<accession>A0A5B8UAQ0</accession>